<gene>
    <name evidence="2" type="ORF">JZ751_019583</name>
</gene>
<evidence type="ECO:0000256" key="1">
    <source>
        <dbReference type="SAM" id="SignalP"/>
    </source>
</evidence>
<proteinExistence type="predicted"/>
<sequence length="88" mass="9819">MNYRRLTLWQLAFITCPSVKTGFSCNSQTLKKDARKSGLSFQVSSPDTAICCFRRLFIAARGVEGRRVKCGPTGLMRGLSQRCTIVAR</sequence>
<protein>
    <recommendedName>
        <fullName evidence="4">Secreted protein</fullName>
    </recommendedName>
</protein>
<accession>A0A8T2NL91</accession>
<evidence type="ECO:0000313" key="2">
    <source>
        <dbReference type="EMBL" id="KAG9341145.1"/>
    </source>
</evidence>
<dbReference type="Proteomes" id="UP000824540">
    <property type="component" value="Unassembled WGS sequence"/>
</dbReference>
<dbReference type="EMBL" id="JAFBMS010000037">
    <property type="protein sequence ID" value="KAG9341145.1"/>
    <property type="molecule type" value="Genomic_DNA"/>
</dbReference>
<organism evidence="2 3">
    <name type="scientific">Albula glossodonta</name>
    <name type="common">roundjaw bonefish</name>
    <dbReference type="NCBI Taxonomy" id="121402"/>
    <lineage>
        <taxon>Eukaryota</taxon>
        <taxon>Metazoa</taxon>
        <taxon>Chordata</taxon>
        <taxon>Craniata</taxon>
        <taxon>Vertebrata</taxon>
        <taxon>Euteleostomi</taxon>
        <taxon>Actinopterygii</taxon>
        <taxon>Neopterygii</taxon>
        <taxon>Teleostei</taxon>
        <taxon>Albuliformes</taxon>
        <taxon>Albulidae</taxon>
        <taxon>Albula</taxon>
    </lineage>
</organism>
<feature type="signal peptide" evidence="1">
    <location>
        <begin position="1"/>
        <end position="22"/>
    </location>
</feature>
<comment type="caution">
    <text evidence="2">The sequence shown here is derived from an EMBL/GenBank/DDBJ whole genome shotgun (WGS) entry which is preliminary data.</text>
</comment>
<keyword evidence="1" id="KW-0732">Signal</keyword>
<dbReference type="AlphaFoldDB" id="A0A8T2NL91"/>
<name>A0A8T2NL91_9TELE</name>
<reference evidence="2" key="1">
    <citation type="thesis" date="2021" institute="BYU ScholarsArchive" country="Provo, UT, USA">
        <title>Applications of and Algorithms for Genome Assembly and Genomic Analyses with an Emphasis on Marine Teleosts.</title>
        <authorList>
            <person name="Pickett B.D."/>
        </authorList>
    </citation>
    <scope>NUCLEOTIDE SEQUENCE</scope>
    <source>
        <strain evidence="2">HI-2016</strain>
    </source>
</reference>
<feature type="chain" id="PRO_5035744883" description="Secreted protein" evidence="1">
    <location>
        <begin position="23"/>
        <end position="88"/>
    </location>
</feature>
<evidence type="ECO:0008006" key="4">
    <source>
        <dbReference type="Google" id="ProtNLM"/>
    </source>
</evidence>
<keyword evidence="3" id="KW-1185">Reference proteome</keyword>
<evidence type="ECO:0000313" key="3">
    <source>
        <dbReference type="Proteomes" id="UP000824540"/>
    </source>
</evidence>